<evidence type="ECO:0000256" key="1">
    <source>
        <dbReference type="SAM" id="MobiDB-lite"/>
    </source>
</evidence>
<protein>
    <recommendedName>
        <fullName evidence="2">Transcription factor zinc-finger domain-containing protein</fullName>
    </recommendedName>
</protein>
<proteinExistence type="predicted"/>
<reference evidence="3 4" key="1">
    <citation type="submission" date="2017-02" db="EMBL/GenBank/DDBJ databases">
        <authorList>
            <person name="Peterson S.W."/>
        </authorList>
    </citation>
    <scope>NUCLEOTIDE SEQUENCE [LARGE SCALE GENOMIC DNA]</scope>
    <source>
        <strain evidence="3 4">DSM 45154</strain>
    </source>
</reference>
<name>A0A1T4S2R4_9ACTN</name>
<evidence type="ECO:0000259" key="2">
    <source>
        <dbReference type="Pfam" id="PF13453"/>
    </source>
</evidence>
<keyword evidence="4" id="KW-1185">Reference proteome</keyword>
<dbReference type="EMBL" id="FUWS01000008">
    <property type="protein sequence ID" value="SKA22525.1"/>
    <property type="molecule type" value="Genomic_DNA"/>
</dbReference>
<dbReference type="RefSeq" id="WP_078762408.1">
    <property type="nucleotide sequence ID" value="NZ_FUWS01000008.1"/>
</dbReference>
<gene>
    <name evidence="3" type="ORF">SAMN02745673_03111</name>
</gene>
<dbReference type="STRING" id="1122192.SAMN02745673_03111"/>
<feature type="region of interest" description="Disordered" evidence="1">
    <location>
        <begin position="59"/>
        <end position="85"/>
    </location>
</feature>
<sequence length="97" mass="11412">MNELNCPKCPGSLTRQNLVGVTVDQCQKCRGIFLDRGELEQLLEAEHRWSRGYETGAEYRGGRRRREEAPEIAYAQDDDYQGERRRRQKSFLDEIFD</sequence>
<dbReference type="AlphaFoldDB" id="A0A1T4S2R4"/>
<dbReference type="Pfam" id="PF13453">
    <property type="entry name" value="Zn_ribbon_TFIIB"/>
    <property type="match status" value="1"/>
</dbReference>
<evidence type="ECO:0000313" key="4">
    <source>
        <dbReference type="Proteomes" id="UP000190637"/>
    </source>
</evidence>
<accession>A0A1T4S2R4</accession>
<organism evidence="3 4">
    <name type="scientific">Marinactinospora thermotolerans DSM 45154</name>
    <dbReference type="NCBI Taxonomy" id="1122192"/>
    <lineage>
        <taxon>Bacteria</taxon>
        <taxon>Bacillati</taxon>
        <taxon>Actinomycetota</taxon>
        <taxon>Actinomycetes</taxon>
        <taxon>Streptosporangiales</taxon>
        <taxon>Nocardiopsidaceae</taxon>
        <taxon>Marinactinospora</taxon>
    </lineage>
</organism>
<evidence type="ECO:0000313" key="3">
    <source>
        <dbReference type="EMBL" id="SKA22525.1"/>
    </source>
</evidence>
<dbReference type="Proteomes" id="UP000190637">
    <property type="component" value="Unassembled WGS sequence"/>
</dbReference>
<dbReference type="InterPro" id="IPR027392">
    <property type="entry name" value="TF_Znf"/>
</dbReference>
<dbReference type="OrthoDB" id="9814037at2"/>
<feature type="domain" description="Transcription factor zinc-finger" evidence="2">
    <location>
        <begin position="5"/>
        <end position="45"/>
    </location>
</feature>